<evidence type="ECO:0000313" key="1">
    <source>
        <dbReference type="EMBL" id="CAG8794042.1"/>
    </source>
</evidence>
<proteinExistence type="predicted"/>
<dbReference type="Proteomes" id="UP000789405">
    <property type="component" value="Unassembled WGS sequence"/>
</dbReference>
<gene>
    <name evidence="1" type="ORF">DERYTH_LOCUS21990</name>
</gene>
<dbReference type="EMBL" id="CAJVPY010029319">
    <property type="protein sequence ID" value="CAG8794042.1"/>
    <property type="molecule type" value="Genomic_DNA"/>
</dbReference>
<evidence type="ECO:0000313" key="2">
    <source>
        <dbReference type="Proteomes" id="UP000789405"/>
    </source>
</evidence>
<feature type="non-terminal residue" evidence="1">
    <location>
        <position position="55"/>
    </location>
</feature>
<organism evidence="1 2">
    <name type="scientific">Dentiscutata erythropus</name>
    <dbReference type="NCBI Taxonomy" id="1348616"/>
    <lineage>
        <taxon>Eukaryota</taxon>
        <taxon>Fungi</taxon>
        <taxon>Fungi incertae sedis</taxon>
        <taxon>Mucoromycota</taxon>
        <taxon>Glomeromycotina</taxon>
        <taxon>Glomeromycetes</taxon>
        <taxon>Diversisporales</taxon>
        <taxon>Gigasporaceae</taxon>
        <taxon>Dentiscutata</taxon>
    </lineage>
</organism>
<accession>A0A9N9P7I4</accession>
<dbReference type="AlphaFoldDB" id="A0A9N9P7I4"/>
<reference evidence="1" key="1">
    <citation type="submission" date="2021-06" db="EMBL/GenBank/DDBJ databases">
        <authorList>
            <person name="Kallberg Y."/>
            <person name="Tangrot J."/>
            <person name="Rosling A."/>
        </authorList>
    </citation>
    <scope>NUCLEOTIDE SEQUENCE</scope>
    <source>
        <strain evidence="1">MA453B</strain>
    </source>
</reference>
<protein>
    <submittedName>
        <fullName evidence="1">740_t:CDS:1</fullName>
    </submittedName>
</protein>
<name>A0A9N9P7I4_9GLOM</name>
<comment type="caution">
    <text evidence="1">The sequence shown here is derived from an EMBL/GenBank/DDBJ whole genome shotgun (WGS) entry which is preliminary data.</text>
</comment>
<sequence>INSKALPGTQFLTDMFTNDSDVIKVWRFIFRIIPKSYWATQFLSDMFTNNTDVIK</sequence>
<feature type="non-terminal residue" evidence="1">
    <location>
        <position position="1"/>
    </location>
</feature>
<keyword evidence="2" id="KW-1185">Reference proteome</keyword>